<evidence type="ECO:0000259" key="1">
    <source>
        <dbReference type="PROSITE" id="PS50943"/>
    </source>
</evidence>
<dbReference type="InterPro" id="IPR001387">
    <property type="entry name" value="Cro/C1-type_HTH"/>
</dbReference>
<dbReference type="Gene3D" id="1.10.260.40">
    <property type="entry name" value="lambda repressor-like DNA-binding domains"/>
    <property type="match status" value="1"/>
</dbReference>
<dbReference type="CDD" id="cd00093">
    <property type="entry name" value="HTH_XRE"/>
    <property type="match status" value="1"/>
</dbReference>
<dbReference type="GO" id="GO:0003677">
    <property type="term" value="F:DNA binding"/>
    <property type="evidence" value="ECO:0007669"/>
    <property type="project" value="InterPro"/>
</dbReference>
<dbReference type="InterPro" id="IPR010982">
    <property type="entry name" value="Lambda_DNA-bd_dom_sf"/>
</dbReference>
<sequence>MEGRHVKGARAMLGLSQTDLCKAAGISRQTLVDIENDAGDPKLSSLRALEEALIRYGARFAEDGETITVRIPKHMDATEDAAS</sequence>
<dbReference type="EMBL" id="FLUO01000001">
    <property type="protein sequence ID" value="SBW05789.1"/>
    <property type="molecule type" value="Genomic_DNA"/>
</dbReference>
<feature type="domain" description="HTH cro/C1-type" evidence="1">
    <location>
        <begin position="6"/>
        <end position="53"/>
    </location>
</feature>
<gene>
    <name evidence="2" type="ORF">KL86APRO_12025</name>
</gene>
<accession>A0A212K269</accession>
<protein>
    <recommendedName>
        <fullName evidence="1">HTH cro/C1-type domain-containing protein</fullName>
    </recommendedName>
</protein>
<dbReference type="PROSITE" id="PS50943">
    <property type="entry name" value="HTH_CROC1"/>
    <property type="match status" value="1"/>
</dbReference>
<organism evidence="2">
    <name type="scientific">uncultured Alphaproteobacteria bacterium</name>
    <dbReference type="NCBI Taxonomy" id="91750"/>
    <lineage>
        <taxon>Bacteria</taxon>
        <taxon>Pseudomonadati</taxon>
        <taxon>Pseudomonadota</taxon>
        <taxon>Alphaproteobacteria</taxon>
        <taxon>environmental samples</taxon>
    </lineage>
</organism>
<evidence type="ECO:0000313" key="2">
    <source>
        <dbReference type="EMBL" id="SBW05789.1"/>
    </source>
</evidence>
<dbReference type="Pfam" id="PF01381">
    <property type="entry name" value="HTH_3"/>
    <property type="match status" value="1"/>
</dbReference>
<dbReference type="AlphaFoldDB" id="A0A212K269"/>
<proteinExistence type="predicted"/>
<name>A0A212K269_9PROT</name>
<reference evidence="2" key="1">
    <citation type="submission" date="2016-04" db="EMBL/GenBank/DDBJ databases">
        <authorList>
            <person name="Evans L.H."/>
            <person name="Alamgir A."/>
            <person name="Owens N."/>
            <person name="Weber N.D."/>
            <person name="Virtaneva K."/>
            <person name="Barbian K."/>
            <person name="Babar A."/>
            <person name="Rosenke K."/>
        </authorList>
    </citation>
    <scope>NUCLEOTIDE SEQUENCE</scope>
    <source>
        <strain evidence="2">86</strain>
    </source>
</reference>
<dbReference type="SUPFAM" id="SSF47413">
    <property type="entry name" value="lambda repressor-like DNA-binding domains"/>
    <property type="match status" value="1"/>
</dbReference>
<dbReference type="SMART" id="SM00530">
    <property type="entry name" value="HTH_XRE"/>
    <property type="match status" value="1"/>
</dbReference>